<proteinExistence type="predicted"/>
<dbReference type="EMBL" id="JAWMAJ010000046">
    <property type="protein sequence ID" value="MDV7217485.1"/>
    <property type="molecule type" value="Genomic_DNA"/>
</dbReference>
<keyword evidence="6" id="KW-1185">Reference proteome</keyword>
<evidence type="ECO:0000313" key="5">
    <source>
        <dbReference type="EMBL" id="MDV7217485.1"/>
    </source>
</evidence>
<evidence type="ECO:0000259" key="4">
    <source>
        <dbReference type="Pfam" id="PF04055"/>
    </source>
</evidence>
<accession>A0ABU4FBQ3</accession>
<dbReference type="SFLD" id="SFLDS00029">
    <property type="entry name" value="Radical_SAM"/>
    <property type="match status" value="1"/>
</dbReference>
<organism evidence="5 6">
    <name type="scientific">Streptomyces prunicolor</name>
    <dbReference type="NCBI Taxonomy" id="67348"/>
    <lineage>
        <taxon>Bacteria</taxon>
        <taxon>Bacillati</taxon>
        <taxon>Actinomycetota</taxon>
        <taxon>Actinomycetes</taxon>
        <taxon>Kitasatosporales</taxon>
        <taxon>Streptomycetaceae</taxon>
        <taxon>Streptomyces</taxon>
    </lineage>
</organism>
<keyword evidence="2" id="KW-0408">Iron</keyword>
<reference evidence="5 6" key="1">
    <citation type="submission" date="2023-10" db="EMBL/GenBank/DDBJ databases">
        <title>Characterization of rhizosphere-enriched actinobacteria from wheat plants lab-grown on chernevaya soil.</title>
        <authorList>
            <person name="Tikhonova E.N."/>
            <person name="Konopkin A."/>
            <person name="Kravchenko I.K."/>
        </authorList>
    </citation>
    <scope>NUCLEOTIDE SEQUENCE [LARGE SCALE GENOMIC DNA]</scope>
    <source>
        <strain evidence="5 6">RR29</strain>
    </source>
</reference>
<dbReference type="PANTHER" id="PTHR43432">
    <property type="entry name" value="SLR0285 PROTEIN"/>
    <property type="match status" value="1"/>
</dbReference>
<dbReference type="InterPro" id="IPR040086">
    <property type="entry name" value="MJ0683-like"/>
</dbReference>
<dbReference type="InterPro" id="IPR058240">
    <property type="entry name" value="rSAM_sf"/>
</dbReference>
<dbReference type="RefSeq" id="WP_317771784.1">
    <property type="nucleotide sequence ID" value="NZ_JAWMAJ010000046.1"/>
</dbReference>
<dbReference type="Gene3D" id="3.80.30.30">
    <property type="match status" value="1"/>
</dbReference>
<dbReference type="PANTHER" id="PTHR43432:SF3">
    <property type="entry name" value="SLR0285 PROTEIN"/>
    <property type="match status" value="1"/>
</dbReference>
<dbReference type="InterPro" id="IPR007197">
    <property type="entry name" value="rSAM"/>
</dbReference>
<gene>
    <name evidence="5" type="ORF">R5A26_16150</name>
</gene>
<keyword evidence="3" id="KW-0411">Iron-sulfur</keyword>
<evidence type="ECO:0000256" key="3">
    <source>
        <dbReference type="ARBA" id="ARBA00023014"/>
    </source>
</evidence>
<evidence type="ECO:0000313" key="6">
    <source>
        <dbReference type="Proteomes" id="UP001187346"/>
    </source>
</evidence>
<comment type="caution">
    <text evidence="5">The sequence shown here is derived from an EMBL/GenBank/DDBJ whole genome shotgun (WGS) entry which is preliminary data.</text>
</comment>
<protein>
    <submittedName>
        <fullName evidence="5">Rv2578c family radical SAM protein</fullName>
    </submittedName>
</protein>
<dbReference type="SUPFAM" id="SSF102114">
    <property type="entry name" value="Radical SAM enzymes"/>
    <property type="match status" value="1"/>
</dbReference>
<dbReference type="Proteomes" id="UP001187346">
    <property type="component" value="Unassembled WGS sequence"/>
</dbReference>
<feature type="domain" description="Radical SAM core" evidence="4">
    <location>
        <begin position="60"/>
        <end position="230"/>
    </location>
</feature>
<dbReference type="SFLD" id="SFLDG01084">
    <property type="entry name" value="Uncharacterised_Radical_SAM_Su"/>
    <property type="match status" value="1"/>
</dbReference>
<evidence type="ECO:0000256" key="2">
    <source>
        <dbReference type="ARBA" id="ARBA00023004"/>
    </source>
</evidence>
<dbReference type="NCBIfam" id="NF038135">
    <property type="entry name" value="rSAM_Rv2578c"/>
    <property type="match status" value="1"/>
</dbReference>
<dbReference type="Pfam" id="PF04055">
    <property type="entry name" value="Radical_SAM"/>
    <property type="match status" value="1"/>
</dbReference>
<keyword evidence="1" id="KW-0479">Metal-binding</keyword>
<evidence type="ECO:0000256" key="1">
    <source>
        <dbReference type="ARBA" id="ARBA00022723"/>
    </source>
</evidence>
<name>A0ABU4FBQ3_9ACTN</name>
<sequence length="340" mass="37953">MRWDELTESAGGAGLFGIQVVRTRTFDTPDFRGITFHEVHAKSIVNRVPKGSGMPFDWTVNPYRGCSHACTYCFARGSHRYLNLDAGPGFDSQIVVKTNAPELLRRCTGSSRWRGEHIALGANVDCYQRAEGRYRLMPGILAALRDHSNPFSVMTKGTLVLRDLELLRQASQVTRVHVAVSVGFTDDHLWRTTEPGTPPPSARLDAIHTLADAGIEVGVLMMPIIPFLGDSSGQLRRTVRAIAASGAAWLTPAVLYLQPGAREWFMECLRRDHPSWAPRFEQMYAAGPYAPRWYQKRIARQVTQLAEEFGIRVRTEDDPWRVTPPEGQGDTNGPVQLTLL</sequence>